<protein>
    <recommendedName>
        <fullName evidence="1">PPM-type phosphatase domain-containing protein</fullName>
    </recommendedName>
</protein>
<feature type="domain" description="PPM-type phosphatase" evidence="1">
    <location>
        <begin position="18"/>
        <end position="235"/>
    </location>
</feature>
<name>A0A0Q0CBN6_PSEA0</name>
<sequence length="260" mass="27939">MSDADRSYSYRASCGQITGRSHLKSDMPCQDYAAARIGRDIACIALADGAGSRAYSADGARVVVRAVSRALVDGFEEIWALSEVKPSQASERLLAHCKVALESQAIKMQCEVPDLACTLLFVAHSKGRYLAGHVGDGCIVQQRSDGEIVVLSHPDNGEYANTTFFMTDSTVHSHFRLYRGESGADSGFVIMSDGTAESLYRRFDKLPATSAVRKIIAWCSTATPKAMRDVLAGNLEKTFAVKSADDCSIGVLALTPDGTK</sequence>
<accession>A0A0Q0CBN6</accession>
<dbReference type="SUPFAM" id="SSF81606">
    <property type="entry name" value="PP2C-like"/>
    <property type="match status" value="1"/>
</dbReference>
<dbReference type="AlphaFoldDB" id="A0A0Q0CBN6"/>
<dbReference type="Pfam" id="PF13672">
    <property type="entry name" value="PP2C_2"/>
    <property type="match status" value="1"/>
</dbReference>
<evidence type="ECO:0000313" key="3">
    <source>
        <dbReference type="Proteomes" id="UP000050266"/>
    </source>
</evidence>
<dbReference type="InterPro" id="IPR036457">
    <property type="entry name" value="PPM-type-like_dom_sf"/>
</dbReference>
<comment type="caution">
    <text evidence="2">The sequence shown here is derived from an EMBL/GenBank/DDBJ whole genome shotgun (WGS) entry which is preliminary data.</text>
</comment>
<dbReference type="EMBL" id="LJRQ01000339">
    <property type="protein sequence ID" value="KPZ08599.1"/>
    <property type="molecule type" value="Genomic_DNA"/>
</dbReference>
<proteinExistence type="predicted"/>
<reference evidence="2 3" key="1">
    <citation type="submission" date="2015-09" db="EMBL/GenBank/DDBJ databases">
        <title>Genome announcement of multiple Pseudomonas syringae strains.</title>
        <authorList>
            <person name="Thakur S."/>
            <person name="Wang P.W."/>
            <person name="Gong Y."/>
            <person name="Weir B.S."/>
            <person name="Guttman D.S."/>
        </authorList>
    </citation>
    <scope>NUCLEOTIDE SEQUENCE [LARGE SCALE GENOMIC DNA]</scope>
    <source>
        <strain evidence="2 3">ICMP3962</strain>
    </source>
</reference>
<dbReference type="RefSeq" id="WP_081026826.1">
    <property type="nucleotide sequence ID" value="NZ_LIHQ01000299.1"/>
</dbReference>
<organism evidence="2 3">
    <name type="scientific">Pseudomonas amygdali pv. ulmi</name>
    <dbReference type="NCBI Taxonomy" id="251720"/>
    <lineage>
        <taxon>Bacteria</taxon>
        <taxon>Pseudomonadati</taxon>
        <taxon>Pseudomonadota</taxon>
        <taxon>Gammaproteobacteria</taxon>
        <taxon>Pseudomonadales</taxon>
        <taxon>Pseudomonadaceae</taxon>
        <taxon>Pseudomonas</taxon>
        <taxon>Pseudomonas amygdali</taxon>
    </lineage>
</organism>
<gene>
    <name evidence="2" type="ORF">ALO41_102540</name>
</gene>
<evidence type="ECO:0000259" key="1">
    <source>
        <dbReference type="Pfam" id="PF13672"/>
    </source>
</evidence>
<dbReference type="PATRIC" id="fig|251720.4.peg.2057"/>
<dbReference type="InterPro" id="IPR001932">
    <property type="entry name" value="PPM-type_phosphatase-like_dom"/>
</dbReference>
<evidence type="ECO:0000313" key="2">
    <source>
        <dbReference type="EMBL" id="KPZ08599.1"/>
    </source>
</evidence>
<dbReference type="Proteomes" id="UP000050266">
    <property type="component" value="Unassembled WGS sequence"/>
</dbReference>
<dbReference type="Gene3D" id="3.60.40.10">
    <property type="entry name" value="PPM-type phosphatase domain"/>
    <property type="match status" value="1"/>
</dbReference>
<dbReference type="OrthoDB" id="9805674at2"/>